<sequence>MPAVDESELVDLLPDHGCMESKSFNSEQPTAQFYISPTTAYATLSLSSNSDLLFHGAPGACPTSYPLPRYVVAGGSGGLNTSVTYGSLNSADNTTVLGTPILISPNPVAAAVDGLFSQRSDGPSVAYVKLAAVAPSPIPGAERQVQQTTLVEVSVPSSARSQPDAPRSLRMRTLPGKRHVAKEFLDESVVATMTRSRFKERQTIISSAASVQPDDLTLANTTTASVFSLQSPIVILRSEQPISSSAIPNDGTARASLPAVPAGLFPAASATGGPRPGQGSDETSGILSDSDGSTNLVSARDAVLSNALLLPATISVAGSEMLTQQISPTALPLSVLTGMSNAVGAATFVPSALLAEMAACPQHSYLVRSQQADTFSEQLNLTSSAEHSSNQTPTPRAMADIQQICGSLKHSRSQPVSSPTITPTPTTSAITVTASSDPVGAVSGATLSAVDEYALGSGKGVPDVPNLFPESFSLQRESDDIAAIPDDGSSTLGRSRFGPNPPKRSVSLTAKQITFPVAENDVVDSFAMSQVRTGAVNASREAQSTFGSEYKCATLGRTPTNGIASTEEDSDASFMFAPGSSATLPSGGTNPRSALKSADRSGPKVSKHLRFTTLTLLTLLWLLVAIVLGSPEPNASADRRRSDPDRVVRWNVIAAPLLHPESMPKDDDPSNTSPEVRLTIWLPSDMIPKGDSVRASHAGERKVPQAEGRRALNSIQLWLNASSRVEVRLSSPIERDAVHIYDVVNAHQILGTRVCRQRYACEHSCDPGARHDCICQRGYRPAGPKDRERLLAHGSRLGNIDLENVKGRICLDVDECASTELRAACSRLGGVCTNRPGDYACLCPSGKPCLGKTDDLCPHFVSSSATFSPPHSAYLYTAYYLFLNLCY</sequence>
<dbReference type="EMBL" id="JTDF01016267">
    <property type="protein sequence ID" value="KAF8562879.1"/>
    <property type="molecule type" value="Genomic_DNA"/>
</dbReference>
<dbReference type="GO" id="GO:0005509">
    <property type="term" value="F:calcium ion binding"/>
    <property type="evidence" value="ECO:0007669"/>
    <property type="project" value="InterPro"/>
</dbReference>
<gene>
    <name evidence="4" type="ORF">P879_10754</name>
</gene>
<reference evidence="4 5" key="1">
    <citation type="submission" date="2019-07" db="EMBL/GenBank/DDBJ databases">
        <title>Annotation for the trematode Paragonimus westermani.</title>
        <authorList>
            <person name="Choi Y.-J."/>
        </authorList>
    </citation>
    <scope>NUCLEOTIDE SEQUENCE [LARGE SCALE GENOMIC DNA]</scope>
    <source>
        <strain evidence="4">180907_Pwestermani</strain>
    </source>
</reference>
<feature type="region of interest" description="Disordered" evidence="2">
    <location>
        <begin position="579"/>
        <end position="602"/>
    </location>
</feature>
<feature type="compositionally biased region" description="Polar residues" evidence="2">
    <location>
        <begin position="280"/>
        <end position="292"/>
    </location>
</feature>
<keyword evidence="5" id="KW-1185">Reference proteome</keyword>
<dbReference type="CDD" id="cd00054">
    <property type="entry name" value="EGF_CA"/>
    <property type="match status" value="1"/>
</dbReference>
<dbReference type="Gene3D" id="2.10.25.10">
    <property type="entry name" value="Laminin"/>
    <property type="match status" value="1"/>
</dbReference>
<evidence type="ECO:0000256" key="2">
    <source>
        <dbReference type="SAM" id="MobiDB-lite"/>
    </source>
</evidence>
<evidence type="ECO:0000256" key="1">
    <source>
        <dbReference type="ARBA" id="ARBA00023157"/>
    </source>
</evidence>
<evidence type="ECO:0000313" key="4">
    <source>
        <dbReference type="EMBL" id="KAF8562879.1"/>
    </source>
</evidence>
<feature type="compositionally biased region" description="Polar residues" evidence="2">
    <location>
        <begin position="580"/>
        <end position="592"/>
    </location>
</feature>
<feature type="domain" description="EGF-like calcium-binding" evidence="3">
    <location>
        <begin position="812"/>
        <end position="850"/>
    </location>
</feature>
<protein>
    <recommendedName>
        <fullName evidence="3">EGF-like calcium-binding domain-containing protein</fullName>
    </recommendedName>
</protein>
<comment type="caution">
    <text evidence="4">The sequence shown here is derived from an EMBL/GenBank/DDBJ whole genome shotgun (WGS) entry which is preliminary data.</text>
</comment>
<dbReference type="PROSITE" id="PS00010">
    <property type="entry name" value="ASX_HYDROXYL"/>
    <property type="match status" value="1"/>
</dbReference>
<name>A0A8T0D4V6_9TREM</name>
<dbReference type="InterPro" id="IPR000152">
    <property type="entry name" value="EGF-type_Asp/Asn_hydroxyl_site"/>
</dbReference>
<feature type="region of interest" description="Disordered" evidence="2">
    <location>
        <begin position="266"/>
        <end position="292"/>
    </location>
</feature>
<evidence type="ECO:0000259" key="3">
    <source>
        <dbReference type="SMART" id="SM00179"/>
    </source>
</evidence>
<dbReference type="SUPFAM" id="SSF57196">
    <property type="entry name" value="EGF/Laminin"/>
    <property type="match status" value="1"/>
</dbReference>
<dbReference type="OrthoDB" id="6283770at2759"/>
<dbReference type="SMART" id="SM00179">
    <property type="entry name" value="EGF_CA"/>
    <property type="match status" value="1"/>
</dbReference>
<dbReference type="Proteomes" id="UP000699462">
    <property type="component" value="Unassembled WGS sequence"/>
</dbReference>
<proteinExistence type="predicted"/>
<dbReference type="InterPro" id="IPR018097">
    <property type="entry name" value="EGF_Ca-bd_CS"/>
</dbReference>
<dbReference type="PROSITE" id="PS01187">
    <property type="entry name" value="EGF_CA"/>
    <property type="match status" value="1"/>
</dbReference>
<accession>A0A8T0D4V6</accession>
<dbReference type="InterPro" id="IPR001881">
    <property type="entry name" value="EGF-like_Ca-bd_dom"/>
</dbReference>
<organism evidence="4 5">
    <name type="scientific">Paragonimus westermani</name>
    <dbReference type="NCBI Taxonomy" id="34504"/>
    <lineage>
        <taxon>Eukaryota</taxon>
        <taxon>Metazoa</taxon>
        <taxon>Spiralia</taxon>
        <taxon>Lophotrochozoa</taxon>
        <taxon>Platyhelminthes</taxon>
        <taxon>Trematoda</taxon>
        <taxon>Digenea</taxon>
        <taxon>Plagiorchiida</taxon>
        <taxon>Troglotremata</taxon>
        <taxon>Troglotrematidae</taxon>
        <taxon>Paragonimus</taxon>
    </lineage>
</organism>
<dbReference type="AlphaFoldDB" id="A0A8T0D4V6"/>
<keyword evidence="1" id="KW-1015">Disulfide bond</keyword>
<feature type="region of interest" description="Disordered" evidence="2">
    <location>
        <begin position="482"/>
        <end position="505"/>
    </location>
</feature>
<evidence type="ECO:0000313" key="5">
    <source>
        <dbReference type="Proteomes" id="UP000699462"/>
    </source>
</evidence>